<keyword evidence="5" id="KW-1185">Reference proteome</keyword>
<dbReference type="PANTHER" id="PTHR43612">
    <property type="entry name" value="TRIFUNCTIONAL ENZYME SUBUNIT ALPHA"/>
    <property type="match status" value="1"/>
</dbReference>
<feature type="domain" description="3-hydroxyacyl-CoA dehydrogenase NAD binding" evidence="3">
    <location>
        <begin position="1"/>
        <end position="45"/>
    </location>
</feature>
<dbReference type="EMBL" id="OC950323">
    <property type="protein sequence ID" value="CAD7663971.1"/>
    <property type="molecule type" value="Genomic_DNA"/>
</dbReference>
<sequence length="268" mass="29551">MHYFSPVDKMQLLEVITTDKTSKEASAAAVAVGLKQGKVVIVVKDGPGFYTTRILAPVMSEAMRLMQEGITPKELDSLTRSFGFPVGAATLIDEVGIDVAAHVAEDLGKVFGERFAGANMEVLKEMVVSGFTGRKGGKGFYIYESGVKDRKLNDKALEILKKYHISPKHKCTPEEHQMRLAVRFANEAVLCLQEGILENPLEGDIGAVFGLGFPPFLGGPFRYLDSFGANKAVDWMKRFTDDYGPQFKPCQLLIDHSNDTSKKFHKTQ</sequence>
<dbReference type="Gene3D" id="3.40.50.720">
    <property type="entry name" value="NAD(P)-binding Rossmann-like Domain"/>
    <property type="match status" value="1"/>
</dbReference>
<dbReference type="AlphaFoldDB" id="A0A7R9MPP0"/>
<evidence type="ECO:0000256" key="1">
    <source>
        <dbReference type="ARBA" id="ARBA00023002"/>
    </source>
</evidence>
<dbReference type="FunFam" id="1.10.1040.50:FF:000002">
    <property type="entry name" value="Trifunctional enzyme subunit alpha, mitochondrial"/>
    <property type="match status" value="1"/>
</dbReference>
<dbReference type="InterPro" id="IPR006108">
    <property type="entry name" value="3HC_DH_C"/>
</dbReference>
<dbReference type="PROSITE" id="PS00067">
    <property type="entry name" value="3HCDH"/>
    <property type="match status" value="1"/>
</dbReference>
<evidence type="ECO:0000313" key="5">
    <source>
        <dbReference type="Proteomes" id="UP000728032"/>
    </source>
</evidence>
<evidence type="ECO:0000313" key="4">
    <source>
        <dbReference type="EMBL" id="CAD7663971.1"/>
    </source>
</evidence>
<dbReference type="PANTHER" id="PTHR43612:SF3">
    <property type="entry name" value="TRIFUNCTIONAL ENZYME SUBUNIT ALPHA, MITOCHONDRIAL"/>
    <property type="match status" value="1"/>
</dbReference>
<dbReference type="GO" id="GO:0004300">
    <property type="term" value="F:enoyl-CoA hydratase activity"/>
    <property type="evidence" value="ECO:0007669"/>
    <property type="project" value="TreeGrafter"/>
</dbReference>
<dbReference type="GO" id="GO:0016507">
    <property type="term" value="C:mitochondrial fatty acid beta-oxidation multienzyme complex"/>
    <property type="evidence" value="ECO:0007669"/>
    <property type="project" value="TreeGrafter"/>
</dbReference>
<dbReference type="SUPFAM" id="SSF51735">
    <property type="entry name" value="NAD(P)-binding Rossmann-fold domains"/>
    <property type="match status" value="1"/>
</dbReference>
<keyword evidence="1" id="KW-0560">Oxidoreductase</keyword>
<proteinExistence type="predicted"/>
<dbReference type="SUPFAM" id="SSF48179">
    <property type="entry name" value="6-phosphogluconate dehydrogenase C-terminal domain-like"/>
    <property type="match status" value="2"/>
</dbReference>
<dbReference type="Gene3D" id="1.10.1040.50">
    <property type="match status" value="1"/>
</dbReference>
<dbReference type="Pfam" id="PF00725">
    <property type="entry name" value="3HCDH"/>
    <property type="match status" value="1"/>
</dbReference>
<dbReference type="InterPro" id="IPR050136">
    <property type="entry name" value="FA_oxidation_alpha_subunit"/>
</dbReference>
<dbReference type="InterPro" id="IPR036291">
    <property type="entry name" value="NAD(P)-bd_dom_sf"/>
</dbReference>
<accession>A0A7R9MPP0</accession>
<dbReference type="OrthoDB" id="10004768at2759"/>
<evidence type="ECO:0000259" key="3">
    <source>
        <dbReference type="Pfam" id="PF02737"/>
    </source>
</evidence>
<dbReference type="GO" id="GO:0070403">
    <property type="term" value="F:NAD+ binding"/>
    <property type="evidence" value="ECO:0007669"/>
    <property type="project" value="InterPro"/>
</dbReference>
<evidence type="ECO:0000259" key="2">
    <source>
        <dbReference type="Pfam" id="PF00725"/>
    </source>
</evidence>
<dbReference type="InterPro" id="IPR008927">
    <property type="entry name" value="6-PGluconate_DH-like_C_sf"/>
</dbReference>
<dbReference type="Pfam" id="PF02737">
    <property type="entry name" value="3HCDH_N"/>
    <property type="match status" value="1"/>
</dbReference>
<organism evidence="4">
    <name type="scientific">Oppiella nova</name>
    <dbReference type="NCBI Taxonomy" id="334625"/>
    <lineage>
        <taxon>Eukaryota</taxon>
        <taxon>Metazoa</taxon>
        <taxon>Ecdysozoa</taxon>
        <taxon>Arthropoda</taxon>
        <taxon>Chelicerata</taxon>
        <taxon>Arachnida</taxon>
        <taxon>Acari</taxon>
        <taxon>Acariformes</taxon>
        <taxon>Sarcoptiformes</taxon>
        <taxon>Oribatida</taxon>
        <taxon>Brachypylina</taxon>
        <taxon>Oppioidea</taxon>
        <taxon>Oppiidae</taxon>
        <taxon>Oppiella</taxon>
    </lineage>
</organism>
<reference evidence="4" key="1">
    <citation type="submission" date="2020-11" db="EMBL/GenBank/DDBJ databases">
        <authorList>
            <person name="Tran Van P."/>
        </authorList>
    </citation>
    <scope>NUCLEOTIDE SEQUENCE</scope>
</reference>
<dbReference type="InterPro" id="IPR006176">
    <property type="entry name" value="3-OHacyl-CoA_DH_NAD-bd"/>
</dbReference>
<gene>
    <name evidence="4" type="ORF">ONB1V03_LOCUS20529</name>
</gene>
<feature type="domain" description="3-hydroxyacyl-CoA dehydrogenase C-terminal" evidence="2">
    <location>
        <begin position="48"/>
        <end position="143"/>
    </location>
</feature>
<name>A0A7R9MPP0_9ACAR</name>
<protein>
    <submittedName>
        <fullName evidence="4">Uncharacterized protein</fullName>
    </submittedName>
</protein>
<dbReference type="EMBL" id="CAJPVJ010035498">
    <property type="protein sequence ID" value="CAG2181108.1"/>
    <property type="molecule type" value="Genomic_DNA"/>
</dbReference>
<dbReference type="Proteomes" id="UP000728032">
    <property type="component" value="Unassembled WGS sequence"/>
</dbReference>
<dbReference type="GO" id="GO:0006635">
    <property type="term" value="P:fatty acid beta-oxidation"/>
    <property type="evidence" value="ECO:0007669"/>
    <property type="project" value="TreeGrafter"/>
</dbReference>
<dbReference type="InterPro" id="IPR006180">
    <property type="entry name" value="3-OHacyl-CoA_DH_CS"/>
</dbReference>
<dbReference type="GO" id="GO:0016509">
    <property type="term" value="F:long-chain (3S)-3-hydroxyacyl-CoA dehydrogenase (NAD+) activity"/>
    <property type="evidence" value="ECO:0007669"/>
    <property type="project" value="TreeGrafter"/>
</dbReference>